<reference evidence="17" key="2">
    <citation type="submission" date="2025-08" db="UniProtKB">
        <authorList>
            <consortium name="Ensembl"/>
        </authorList>
    </citation>
    <scope>IDENTIFICATION</scope>
</reference>
<evidence type="ECO:0000256" key="15">
    <source>
        <dbReference type="SAM" id="SignalP"/>
    </source>
</evidence>
<keyword evidence="6" id="KW-0130">Cell adhesion</keyword>
<accession>A0A8C0SBD4</accession>
<gene>
    <name evidence="17" type="primary">MADCAM1</name>
</gene>
<dbReference type="GO" id="GO:0016020">
    <property type="term" value="C:membrane"/>
    <property type="evidence" value="ECO:0007669"/>
    <property type="project" value="UniProtKB-SubCell"/>
</dbReference>
<evidence type="ECO:0000313" key="17">
    <source>
        <dbReference type="Ensembl" id="ENSCAFP00040018689.1"/>
    </source>
</evidence>
<keyword evidence="11" id="KW-0393">Immunoglobulin domain</keyword>
<dbReference type="GO" id="GO:0007229">
    <property type="term" value="P:integrin-mediated signaling pathway"/>
    <property type="evidence" value="ECO:0007669"/>
    <property type="project" value="InterPro"/>
</dbReference>
<feature type="region of interest" description="Disordered" evidence="13">
    <location>
        <begin position="93"/>
        <end position="123"/>
    </location>
</feature>
<evidence type="ECO:0000256" key="11">
    <source>
        <dbReference type="ARBA" id="ARBA00023319"/>
    </source>
</evidence>
<dbReference type="Proteomes" id="UP000694542">
    <property type="component" value="Chromosome 20"/>
</dbReference>
<dbReference type="PROSITE" id="PS50835">
    <property type="entry name" value="IG_LIKE"/>
    <property type="match status" value="1"/>
</dbReference>
<evidence type="ECO:0000256" key="3">
    <source>
        <dbReference type="ARBA" id="ARBA00022692"/>
    </source>
</evidence>
<evidence type="ECO:0000256" key="6">
    <source>
        <dbReference type="ARBA" id="ARBA00022889"/>
    </source>
</evidence>
<evidence type="ECO:0000256" key="2">
    <source>
        <dbReference type="ARBA" id="ARBA00011738"/>
    </source>
</evidence>
<keyword evidence="7 14" id="KW-1133">Transmembrane helix</keyword>
<dbReference type="Ensembl" id="ENSCAFT00040021526.1">
    <property type="protein sequence ID" value="ENSCAFP00040018689.1"/>
    <property type="gene ID" value="ENSCAFG00040011643.1"/>
</dbReference>
<dbReference type="FunFam" id="2.60.40.10:FF:000194">
    <property type="entry name" value="Intercellular adhesion molecule 1"/>
    <property type="match status" value="1"/>
</dbReference>
<evidence type="ECO:0000256" key="9">
    <source>
        <dbReference type="ARBA" id="ARBA00023157"/>
    </source>
</evidence>
<evidence type="ECO:0000256" key="7">
    <source>
        <dbReference type="ARBA" id="ARBA00022989"/>
    </source>
</evidence>
<feature type="signal peptide" evidence="15">
    <location>
        <begin position="1"/>
        <end position="21"/>
    </location>
</feature>
<sequence length="492" mass="50853">MERGLALLLPVFLGLLQRGRGERGWGLRWAGRASGWRGPGGPQEMQATAGKHSGGSEVQVCSWGALAGGPGSGSGGRLGLGVQGGGPRLGIKVEGPRSGIPSRGSRGLQPGVCSRGPRGSEAGGRAGLSTCLLAGGPLEVEPPDSVVAVSMGGSRQLTCRLSCADHRAPSVQWRGLDTSLGAVRSDAGSSVLSVHNASLSAAGTHVCVGSCGNLTLQRTVQLLVFAFPDQLTVSPVALVAKQDREVACTAHNVTPASPEALSLSLLLGDRELGEALSREVEEEPQQGEDLLFQVTGRWLLPSLDTPTPPALHCRATMTLPGVQLSHQRAIPVLRSLTSREPPGTTSPEATPELSSTRSSESPAPPAGNSSARPCRPKIHQSPAAGGLELLCEAACGPGVAVGWTQAPGGLEAYQRREAGARAWLSVPRAGCGPEGWFQCRLDPGGQMASLYLVAEVCSPPAPPALWTGSLVLGLLLLALLAYRLRKRCRPAR</sequence>
<keyword evidence="9" id="KW-1015">Disulfide bond</keyword>
<dbReference type="OrthoDB" id="9907246at2759"/>
<dbReference type="InterPro" id="IPR013783">
    <property type="entry name" value="Ig-like_fold"/>
</dbReference>
<keyword evidence="8 14" id="KW-0472">Membrane</keyword>
<dbReference type="GO" id="GO:0098640">
    <property type="term" value="F:integrin binding involved in cell-matrix adhesion"/>
    <property type="evidence" value="ECO:0007669"/>
    <property type="project" value="InterPro"/>
</dbReference>
<comment type="subcellular location">
    <subcellularLocation>
        <location evidence="1">Membrane</location>
        <topology evidence="1">Single-pass type I membrane protein</topology>
    </subcellularLocation>
</comment>
<evidence type="ECO:0000256" key="1">
    <source>
        <dbReference type="ARBA" id="ARBA00004479"/>
    </source>
</evidence>
<dbReference type="InterPro" id="IPR036179">
    <property type="entry name" value="Ig-like_dom_sf"/>
</dbReference>
<dbReference type="AlphaFoldDB" id="A0A8C0SBD4"/>
<evidence type="ECO:0000256" key="5">
    <source>
        <dbReference type="ARBA" id="ARBA00022737"/>
    </source>
</evidence>
<dbReference type="InterPro" id="IPR037413">
    <property type="entry name" value="MADCAM1"/>
</dbReference>
<name>A0A8C0SBD4_CANLF</name>
<dbReference type="SUPFAM" id="SSF48726">
    <property type="entry name" value="Immunoglobulin"/>
    <property type="match status" value="2"/>
</dbReference>
<keyword evidence="5" id="KW-0677">Repeat</keyword>
<dbReference type="PANTHER" id="PTHR14162:SF1">
    <property type="entry name" value="MUCOSAL ADDRESSIN CELL ADHESION MOLECULE 1"/>
    <property type="match status" value="1"/>
</dbReference>
<evidence type="ECO:0000256" key="8">
    <source>
        <dbReference type="ARBA" id="ARBA00023136"/>
    </source>
</evidence>
<evidence type="ECO:0000259" key="16">
    <source>
        <dbReference type="PROSITE" id="PS50835"/>
    </source>
</evidence>
<dbReference type="InterPro" id="IPR015169">
    <property type="entry name" value="Adhes-Ig-like"/>
</dbReference>
<feature type="region of interest" description="Disordered" evidence="13">
    <location>
        <begin position="335"/>
        <end position="378"/>
    </location>
</feature>
<reference evidence="17" key="1">
    <citation type="submission" date="2018-10" db="EMBL/GenBank/DDBJ databases">
        <title>De novo assembly of a Great Dane genome.</title>
        <authorList>
            <person name="Kidd J.M."/>
            <person name="Pendleton A.L."/>
            <person name="Shen F."/>
            <person name="Emery S."/>
        </authorList>
    </citation>
    <scope>NUCLEOTIDE SEQUENCE [LARGE SCALE GENOMIC DNA]</scope>
    <source>
        <strain evidence="17">Great Dane</strain>
    </source>
</reference>
<proteinExistence type="predicted"/>
<keyword evidence="3 14" id="KW-0812">Transmembrane</keyword>
<comment type="subunit">
    <text evidence="2">Homodimer.</text>
</comment>
<keyword evidence="4 15" id="KW-0732">Signal</keyword>
<dbReference type="PANTHER" id="PTHR14162">
    <property type="entry name" value="MUCOSAL ADDRESSIN CELL ADHESION MOLECULE-1"/>
    <property type="match status" value="1"/>
</dbReference>
<organism evidence="17 18">
    <name type="scientific">Canis lupus familiaris</name>
    <name type="common">Dog</name>
    <name type="synonym">Canis familiaris</name>
    <dbReference type="NCBI Taxonomy" id="9615"/>
    <lineage>
        <taxon>Eukaryota</taxon>
        <taxon>Metazoa</taxon>
        <taxon>Chordata</taxon>
        <taxon>Craniata</taxon>
        <taxon>Vertebrata</taxon>
        <taxon>Euteleostomi</taxon>
        <taxon>Mammalia</taxon>
        <taxon>Eutheria</taxon>
        <taxon>Laurasiatheria</taxon>
        <taxon>Carnivora</taxon>
        <taxon>Caniformia</taxon>
        <taxon>Canidae</taxon>
        <taxon>Canis</taxon>
    </lineage>
</organism>
<feature type="compositionally biased region" description="Polar residues" evidence="13">
    <location>
        <begin position="335"/>
        <end position="371"/>
    </location>
</feature>
<evidence type="ECO:0000256" key="13">
    <source>
        <dbReference type="SAM" id="MobiDB-lite"/>
    </source>
</evidence>
<protein>
    <recommendedName>
        <fullName evidence="12">Mucosal addressin cell adhesion molecule 1</fullName>
    </recommendedName>
</protein>
<evidence type="ECO:0000256" key="14">
    <source>
        <dbReference type="SAM" id="Phobius"/>
    </source>
</evidence>
<dbReference type="Gene3D" id="2.60.40.10">
    <property type="entry name" value="Immunoglobulins"/>
    <property type="match status" value="2"/>
</dbReference>
<feature type="domain" description="Ig-like" evidence="16">
    <location>
        <begin position="137"/>
        <end position="221"/>
    </location>
</feature>
<feature type="transmembrane region" description="Helical" evidence="14">
    <location>
        <begin position="464"/>
        <end position="482"/>
    </location>
</feature>
<evidence type="ECO:0000256" key="10">
    <source>
        <dbReference type="ARBA" id="ARBA00023180"/>
    </source>
</evidence>
<dbReference type="InterPro" id="IPR007110">
    <property type="entry name" value="Ig-like_dom"/>
</dbReference>
<evidence type="ECO:0000313" key="18">
    <source>
        <dbReference type="Proteomes" id="UP000694542"/>
    </source>
</evidence>
<evidence type="ECO:0000256" key="12">
    <source>
        <dbReference type="ARBA" id="ARBA00074025"/>
    </source>
</evidence>
<evidence type="ECO:0000256" key="4">
    <source>
        <dbReference type="ARBA" id="ARBA00022729"/>
    </source>
</evidence>
<dbReference type="Pfam" id="PF09085">
    <property type="entry name" value="Adhes-Ig_like"/>
    <property type="match status" value="1"/>
</dbReference>
<dbReference type="GO" id="GO:2000403">
    <property type="term" value="P:positive regulation of lymphocyte migration"/>
    <property type="evidence" value="ECO:0007669"/>
    <property type="project" value="InterPro"/>
</dbReference>
<keyword evidence="10" id="KW-0325">Glycoprotein</keyword>
<feature type="chain" id="PRO_5033981925" description="Mucosal addressin cell adhesion molecule 1" evidence="15">
    <location>
        <begin position="22"/>
        <end position="492"/>
    </location>
</feature>
<dbReference type="FunFam" id="2.60.40.10:FF:000933">
    <property type="entry name" value="Mucosal addressin cell adhesion molecule 1"/>
    <property type="match status" value="1"/>
</dbReference>